<proteinExistence type="predicted"/>
<dbReference type="Proteomes" id="UP001248323">
    <property type="component" value="Chromosome"/>
</dbReference>
<gene>
    <name evidence="1" type="ORF">RDV49_00555</name>
</gene>
<evidence type="ECO:0000313" key="1">
    <source>
        <dbReference type="EMBL" id="WNB83403.1"/>
    </source>
</evidence>
<protein>
    <submittedName>
        <fullName evidence="1">Uncharacterized protein</fullName>
    </submittedName>
</protein>
<organism evidence="1 2">
    <name type="scientific">Streptococcus parasanguinis</name>
    <dbReference type="NCBI Taxonomy" id="1318"/>
    <lineage>
        <taxon>Bacteria</taxon>
        <taxon>Bacillati</taxon>
        <taxon>Bacillota</taxon>
        <taxon>Bacilli</taxon>
        <taxon>Lactobacillales</taxon>
        <taxon>Streptococcaceae</taxon>
        <taxon>Streptococcus</taxon>
    </lineage>
</organism>
<dbReference type="AlphaFoldDB" id="A0AAX4AXM1"/>
<evidence type="ECO:0000313" key="2">
    <source>
        <dbReference type="Proteomes" id="UP001248323"/>
    </source>
</evidence>
<dbReference type="EMBL" id="CP133988">
    <property type="protein sequence ID" value="WNB83403.1"/>
    <property type="molecule type" value="Genomic_DNA"/>
</dbReference>
<sequence length="112" mass="12743">MNAEETSDSIRSLSQDQLIQLTNEKKDGWIYSTKDKAFYEIVAGGRGGAMPPMEIPSPDEWVINEDSVEVTTTIQGTSDPYRRFVLKRNNKNYKGGTHKTRFYVDSTEFVKS</sequence>
<name>A0AAX4AXM1_STRPA</name>
<reference evidence="1" key="1">
    <citation type="submission" date="2023-09" db="EMBL/GenBank/DDBJ databases">
        <title>Streptococcus_parasanguinius_hifiasm_complete_genome_Zymo_Research_ D6332.</title>
        <authorList>
            <person name="Damerum A."/>
        </authorList>
    </citation>
    <scope>NUCLEOTIDE SEQUENCE</scope>
    <source>
        <strain evidence="1">B-1756</strain>
    </source>
</reference>
<accession>A0AAX4AXM1</accession>
<dbReference type="RefSeq" id="WP_003010050.1">
    <property type="nucleotide sequence ID" value="NZ_CP133988.1"/>
</dbReference>